<dbReference type="OrthoDB" id="4238at2759"/>
<reference evidence="3 4" key="1">
    <citation type="submission" date="2020-04" db="EMBL/GenBank/DDBJ databases">
        <authorList>
            <person name="Laetsch R D."/>
            <person name="Stevens L."/>
            <person name="Kumar S."/>
            <person name="Blaxter L. M."/>
        </authorList>
    </citation>
    <scope>NUCLEOTIDE SEQUENCE [LARGE SCALE GENOMIC DNA]</scope>
</reference>
<evidence type="ECO:0000313" key="3">
    <source>
        <dbReference type="EMBL" id="CAB3410723.1"/>
    </source>
</evidence>
<dbReference type="EMBL" id="CADEPM010000011">
    <property type="protein sequence ID" value="CAB3410723.1"/>
    <property type="molecule type" value="Genomic_DNA"/>
</dbReference>
<gene>
    <name evidence="3" type="ORF">CBOVIS_LOCUS12203</name>
</gene>
<dbReference type="Pfam" id="PF14687">
    <property type="entry name" value="DUF4460"/>
    <property type="match status" value="1"/>
</dbReference>
<dbReference type="GO" id="GO:0005739">
    <property type="term" value="C:mitochondrion"/>
    <property type="evidence" value="ECO:0007669"/>
    <property type="project" value="TreeGrafter"/>
</dbReference>
<accession>A0A8S1FDZ2</accession>
<feature type="domain" description="DUF4460" evidence="1">
    <location>
        <begin position="11"/>
        <end position="108"/>
    </location>
</feature>
<evidence type="ECO:0000259" key="2">
    <source>
        <dbReference type="Pfam" id="PF14688"/>
    </source>
</evidence>
<dbReference type="InterPro" id="IPR027986">
    <property type="entry name" value="TCAIM"/>
</dbReference>
<feature type="domain" description="DUF4461" evidence="2">
    <location>
        <begin position="157"/>
        <end position="461"/>
    </location>
</feature>
<dbReference type="InterPro" id="IPR028031">
    <property type="entry name" value="DUF4460"/>
</dbReference>
<organism evidence="3 4">
    <name type="scientific">Caenorhabditis bovis</name>
    <dbReference type="NCBI Taxonomy" id="2654633"/>
    <lineage>
        <taxon>Eukaryota</taxon>
        <taxon>Metazoa</taxon>
        <taxon>Ecdysozoa</taxon>
        <taxon>Nematoda</taxon>
        <taxon>Chromadorea</taxon>
        <taxon>Rhabditida</taxon>
        <taxon>Rhabditina</taxon>
        <taxon>Rhabditomorpha</taxon>
        <taxon>Rhabditoidea</taxon>
        <taxon>Rhabditidae</taxon>
        <taxon>Peloderinae</taxon>
        <taxon>Caenorhabditis</taxon>
    </lineage>
</organism>
<evidence type="ECO:0008006" key="5">
    <source>
        <dbReference type="Google" id="ProtNLM"/>
    </source>
</evidence>
<keyword evidence="4" id="KW-1185">Reference proteome</keyword>
<name>A0A8S1FDZ2_9PELO</name>
<dbReference type="PANTHER" id="PTHR31596:SF1">
    <property type="entry name" value="T-CELL ACTIVATION INHIBITOR, MITOCHONDRIAL"/>
    <property type="match status" value="1"/>
</dbReference>
<evidence type="ECO:0000259" key="1">
    <source>
        <dbReference type="Pfam" id="PF14687"/>
    </source>
</evidence>
<dbReference type="PANTHER" id="PTHR31596">
    <property type="entry name" value="T-CELL ACTIVATION INHIBITOR, MITOCHONDRIAL"/>
    <property type="match status" value="1"/>
</dbReference>
<evidence type="ECO:0000313" key="4">
    <source>
        <dbReference type="Proteomes" id="UP000494206"/>
    </source>
</evidence>
<dbReference type="Proteomes" id="UP000494206">
    <property type="component" value="Unassembled WGS sequence"/>
</dbReference>
<proteinExistence type="predicted"/>
<sequence length="462" mass="53281">MNRQLWTNSRRMLSLNEIAVTLRPFFFEVHPDRFAQHPEIRRKNEKSLQTFNGYLNDLFPATTTIRPIQVQFSIVDKTQPEKFKEIRIELSGTDPVRIARMALESCQLSTSELPATESFKPSIKSSNPGNFRTSNIDEDFMRSYLKRKKQKSVILKNLRQFADERRDEAMSKMRENEKLKATIKQEIDELKVRTGIRDVVWQMDWAETHIRRCLKNVHRFIDQSGSRSKQEISQAMFKNVLRFGRGSFTCCDGSIQLGADHVLEQWEQVCVDHINRKQQIPELRRTTQRLSETLGGAQIRLPYYKNLAQTLTQIQQLILRIWNKEALLIRIENAGKGTIVDVVTSYDELSVGLDGCIHIPCNVDIPSLTVFLEQNGSMSSILGEEHSNLMESVERSRRECINRLKLRELSWDPSVSLADVIKCLDRLSTVDAPISGCAIFISTNPTMYVRNDGAFCIPIEWV</sequence>
<dbReference type="AlphaFoldDB" id="A0A8S1FDZ2"/>
<dbReference type="InterPro" id="IPR027989">
    <property type="entry name" value="DUF4461"/>
</dbReference>
<protein>
    <recommendedName>
        <fullName evidence="5">DUF4461 domain-containing protein</fullName>
    </recommendedName>
</protein>
<dbReference type="Pfam" id="PF14688">
    <property type="entry name" value="DUF4461"/>
    <property type="match status" value="1"/>
</dbReference>
<comment type="caution">
    <text evidence="3">The sequence shown here is derived from an EMBL/GenBank/DDBJ whole genome shotgun (WGS) entry which is preliminary data.</text>
</comment>